<organism evidence="15 16">
    <name type="scientific">Aeromicrobium fastidiosum</name>
    <dbReference type="NCBI Taxonomy" id="52699"/>
    <lineage>
        <taxon>Bacteria</taxon>
        <taxon>Bacillati</taxon>
        <taxon>Actinomycetota</taxon>
        <taxon>Actinomycetes</taxon>
        <taxon>Propionibacteriales</taxon>
        <taxon>Nocardioidaceae</taxon>
        <taxon>Aeromicrobium</taxon>
    </lineage>
</organism>
<comment type="cofactor">
    <cofactor evidence="2">
        <name>Zn(2+)</name>
        <dbReference type="ChEBI" id="CHEBI:29105"/>
    </cofactor>
</comment>
<evidence type="ECO:0000259" key="13">
    <source>
        <dbReference type="Pfam" id="PF01433"/>
    </source>
</evidence>
<feature type="domain" description="Peptidase M1 membrane alanine aminopeptidase" evidence="13">
    <location>
        <begin position="284"/>
        <end position="443"/>
    </location>
</feature>
<evidence type="ECO:0000259" key="14">
    <source>
        <dbReference type="Pfam" id="PF17900"/>
    </source>
</evidence>
<dbReference type="GO" id="GO:0008237">
    <property type="term" value="F:metallopeptidase activity"/>
    <property type="evidence" value="ECO:0007669"/>
    <property type="project" value="UniProtKB-KW"/>
</dbReference>
<evidence type="ECO:0000313" key="16">
    <source>
        <dbReference type="Proteomes" id="UP001515100"/>
    </source>
</evidence>
<dbReference type="EMBL" id="SDPP02000002">
    <property type="protein sequence ID" value="KAA1378491.1"/>
    <property type="molecule type" value="Genomic_DNA"/>
</dbReference>
<keyword evidence="7" id="KW-0479">Metal-binding</keyword>
<proteinExistence type="inferred from homology"/>
<evidence type="ECO:0000256" key="12">
    <source>
        <dbReference type="ARBA" id="ARBA00031533"/>
    </source>
</evidence>
<dbReference type="AlphaFoldDB" id="A0A641AP31"/>
<keyword evidence="6" id="KW-0645">Protease</keyword>
<dbReference type="Gene3D" id="2.60.40.1730">
    <property type="entry name" value="tricorn interacting facor f3 domain"/>
    <property type="match status" value="1"/>
</dbReference>
<evidence type="ECO:0000256" key="8">
    <source>
        <dbReference type="ARBA" id="ARBA00022801"/>
    </source>
</evidence>
<dbReference type="InterPro" id="IPR045357">
    <property type="entry name" value="Aminopeptidase_N-like_N"/>
</dbReference>
<evidence type="ECO:0000256" key="3">
    <source>
        <dbReference type="ARBA" id="ARBA00010136"/>
    </source>
</evidence>
<dbReference type="Pfam" id="PF01433">
    <property type="entry name" value="Peptidase_M1"/>
    <property type="match status" value="1"/>
</dbReference>
<comment type="caution">
    <text evidence="15">The sequence shown here is derived from an EMBL/GenBank/DDBJ whole genome shotgun (WGS) entry which is preliminary data.</text>
</comment>
<evidence type="ECO:0000256" key="10">
    <source>
        <dbReference type="ARBA" id="ARBA00023049"/>
    </source>
</evidence>
<evidence type="ECO:0000256" key="7">
    <source>
        <dbReference type="ARBA" id="ARBA00022723"/>
    </source>
</evidence>
<dbReference type="InterPro" id="IPR042097">
    <property type="entry name" value="Aminopeptidase_N-like_N_sf"/>
</dbReference>
<keyword evidence="8" id="KW-0378">Hydrolase</keyword>
<sequence>MDRQPHRPVGRGRLRLVKSSAATDPTTDPYVPGHGDHSFEVDHYALELSYSVESNSLTGRAVITATALTDLDRFELDLYHLRVSKVTVDGAAPTKYSHRKSRLVVRPRAAIGEGQSFTVVVAYAGSPRPMPGLDGDAGWEELADGVIVASQPHGAPSWFPCNDRPSNKATYEIETTVPAGYVVVANGELESQRRRAGGTVWKHVESAPMATYLATVQIGRYESVEAGGAVPIRTVFPAGTRDRSVESFARQPDMMELFVRSFGDYPFASYTAVITEDELEIPLEAQGLSVFGSNFTTDEWEHQRLIAHELAHQWFGNSLTLTHWRDIWLHEGFACYAEWLWSEESGGPSADDRAEEQWQRLEQLPQDLVLGDPGPDLMFDDRVYKRGALLLHALRLTVGDDAFFALLRTWTTRYATGSVVTEEFVAVAAELCGAAVGQLFDAWLRDTALPELPSLP</sequence>
<dbReference type="OrthoDB" id="3885507at2"/>
<comment type="catalytic activity">
    <reaction evidence="1">
        <text>Release of an N-terminal amino acid, Xaa-|-Yaa- from a peptide, amide or arylamide. Xaa is preferably Ala, but may be most amino acids including Pro (slow action). When a terminal hydrophobic residue is followed by a prolyl residue, the two may be released as an intact Xaa-Pro dipeptide.</text>
        <dbReference type="EC" id="3.4.11.2"/>
    </reaction>
</comment>
<dbReference type="GO" id="GO:0008270">
    <property type="term" value="F:zinc ion binding"/>
    <property type="evidence" value="ECO:0007669"/>
    <property type="project" value="InterPro"/>
</dbReference>
<gene>
    <name evidence="15" type="ORF">ESP62_009060</name>
</gene>
<dbReference type="EC" id="3.4.11.2" evidence="4"/>
<dbReference type="CDD" id="cd09603">
    <property type="entry name" value="M1_APN_like"/>
    <property type="match status" value="1"/>
</dbReference>
<dbReference type="PRINTS" id="PR00756">
    <property type="entry name" value="ALADIPTASE"/>
</dbReference>
<evidence type="ECO:0000256" key="1">
    <source>
        <dbReference type="ARBA" id="ARBA00000098"/>
    </source>
</evidence>
<keyword evidence="10" id="KW-0482">Metalloprotease</keyword>
<dbReference type="InterPro" id="IPR027268">
    <property type="entry name" value="Peptidase_M4/M1_CTD_sf"/>
</dbReference>
<dbReference type="Gene3D" id="1.10.390.10">
    <property type="entry name" value="Neutral Protease Domain 2"/>
    <property type="match status" value="1"/>
</dbReference>
<dbReference type="GO" id="GO:0016285">
    <property type="term" value="F:alanyl aminopeptidase activity"/>
    <property type="evidence" value="ECO:0007669"/>
    <property type="project" value="UniProtKB-EC"/>
</dbReference>
<dbReference type="Proteomes" id="UP001515100">
    <property type="component" value="Unassembled WGS sequence"/>
</dbReference>
<feature type="domain" description="Aminopeptidase N-like N-terminal" evidence="14">
    <location>
        <begin position="42"/>
        <end position="213"/>
    </location>
</feature>
<dbReference type="PANTHER" id="PTHR11533">
    <property type="entry name" value="PROTEASE M1 ZINC METALLOPROTEASE"/>
    <property type="match status" value="1"/>
</dbReference>
<keyword evidence="16" id="KW-1185">Reference proteome</keyword>
<dbReference type="InterPro" id="IPR014782">
    <property type="entry name" value="Peptidase_M1_dom"/>
</dbReference>
<evidence type="ECO:0000313" key="15">
    <source>
        <dbReference type="EMBL" id="KAA1378491.1"/>
    </source>
</evidence>
<keyword evidence="9" id="KW-0862">Zinc</keyword>
<evidence type="ECO:0000256" key="11">
    <source>
        <dbReference type="ARBA" id="ARBA00029811"/>
    </source>
</evidence>
<name>A0A641AP31_9ACTN</name>
<dbReference type="GO" id="GO:0006508">
    <property type="term" value="P:proteolysis"/>
    <property type="evidence" value="ECO:0007669"/>
    <property type="project" value="UniProtKB-KW"/>
</dbReference>
<dbReference type="Pfam" id="PF17900">
    <property type="entry name" value="Peptidase_M1_N"/>
    <property type="match status" value="1"/>
</dbReference>
<accession>A0A641AP31</accession>
<dbReference type="InterPro" id="IPR050344">
    <property type="entry name" value="Peptidase_M1_aminopeptidases"/>
</dbReference>
<evidence type="ECO:0000256" key="6">
    <source>
        <dbReference type="ARBA" id="ARBA00022670"/>
    </source>
</evidence>
<evidence type="ECO:0000256" key="2">
    <source>
        <dbReference type="ARBA" id="ARBA00001947"/>
    </source>
</evidence>
<evidence type="ECO:0000256" key="9">
    <source>
        <dbReference type="ARBA" id="ARBA00022833"/>
    </source>
</evidence>
<evidence type="ECO:0000256" key="5">
    <source>
        <dbReference type="ARBA" id="ARBA00015611"/>
    </source>
</evidence>
<comment type="similarity">
    <text evidence="3">Belongs to the peptidase M1 family.</text>
</comment>
<protein>
    <recommendedName>
        <fullName evidence="5">Aminopeptidase N</fullName>
        <ecNumber evidence="4">3.4.11.2</ecNumber>
    </recommendedName>
    <alternativeName>
        <fullName evidence="11">Alanine aminopeptidase</fullName>
    </alternativeName>
    <alternativeName>
        <fullName evidence="12">Lysyl aminopeptidase</fullName>
    </alternativeName>
</protein>
<dbReference type="SUPFAM" id="SSF55486">
    <property type="entry name" value="Metalloproteases ('zincins'), catalytic domain"/>
    <property type="match status" value="1"/>
</dbReference>
<dbReference type="SUPFAM" id="SSF63737">
    <property type="entry name" value="Leukotriene A4 hydrolase N-terminal domain"/>
    <property type="match status" value="1"/>
</dbReference>
<dbReference type="InterPro" id="IPR001930">
    <property type="entry name" value="Peptidase_M1"/>
</dbReference>
<dbReference type="PANTHER" id="PTHR11533:SF297">
    <property type="entry name" value="AMINOPEPTIDASE N"/>
    <property type="match status" value="1"/>
</dbReference>
<evidence type="ECO:0000256" key="4">
    <source>
        <dbReference type="ARBA" id="ARBA00012564"/>
    </source>
</evidence>
<reference evidence="15" key="1">
    <citation type="submission" date="2019-09" db="EMBL/GenBank/DDBJ databases">
        <authorList>
            <person name="Li J."/>
        </authorList>
    </citation>
    <scope>NUCLEOTIDE SEQUENCE [LARGE SCALE GENOMIC DNA]</scope>
    <source>
        <strain evidence="15">NRBC 14897</strain>
    </source>
</reference>